<organism evidence="10 11">
    <name type="scientific">Owenia fusiformis</name>
    <name type="common">Polychaete worm</name>
    <dbReference type="NCBI Taxonomy" id="6347"/>
    <lineage>
        <taxon>Eukaryota</taxon>
        <taxon>Metazoa</taxon>
        <taxon>Spiralia</taxon>
        <taxon>Lophotrochozoa</taxon>
        <taxon>Annelida</taxon>
        <taxon>Polychaeta</taxon>
        <taxon>Sedentaria</taxon>
        <taxon>Canalipalpata</taxon>
        <taxon>Sabellida</taxon>
        <taxon>Oweniida</taxon>
        <taxon>Oweniidae</taxon>
        <taxon>Owenia</taxon>
    </lineage>
</organism>
<dbReference type="EMBL" id="CAIIXF020000003">
    <property type="protein sequence ID" value="CAH1780460.1"/>
    <property type="molecule type" value="Genomic_DNA"/>
</dbReference>
<dbReference type="PROSITE" id="PS50166">
    <property type="entry name" value="IMPORTIN_B_NT"/>
    <property type="match status" value="1"/>
</dbReference>
<dbReference type="InterPro" id="IPR011989">
    <property type="entry name" value="ARM-like"/>
</dbReference>
<dbReference type="InterPro" id="IPR057672">
    <property type="entry name" value="TPR_IPO4/5"/>
</dbReference>
<sequence length="985" mass="108906">MAHVKELEEILSKLNVPDNEIISQATAHLRELFKDPGIVPALCTILASSQNAQVRQTSAVLIRRKVEKASQWRNITPDIAQNIRQNLLQVLVQEPEKSVRNSIAQIVAAVAKHDLPESRWPELFQFLEQTTGSADPAQKEVGMFVLSSVASVAAEQLKPMFSTLLTLFDNALDDRSNPLVPFYAIQCMTYFVFLVGTEELKIFSSLLPKVIQVIHNLLAVDEEKACEAMELFDELVECEVSVVAPHIKAIMQLCLQIAGKNDLEEATRVKGMSFISWLTRLKKKAILKYKLVNPILNVLFPIMCTPPDDEDDDDTYTEQAETTNPAAFAATVIDTMALHLPPEKLIPQLMTYIEPALQSEDKFRKKAAFITMAVISEGCADNIRQKHLHGLLQCTYKGMSDSEVVVRNAAMFALGQFSEFLQPDISKYAAELLPVLLDYITKVIQESIQTKKDTSGTTKTFYALEMFCENLDKDILTYLPKVMEHLITALEADTTVHVKELAISAIGATANAAKEAMFTYFDAVMNSLKPYLDRPHTNEDELKLQTQAIDTLGVLSRTLGEQFLPLCPQCVNFGLTLLQDATDPDLKRSIYGMFAAMSCLLKFEMSQYLARMVAPMLESMQSTEGITVHVNEEETKVYNLFDEEDISGEDDDNSKEEEGVAGYSVENAYLEEKEDACTALGELAVNTGVGFMPYMEKCYTEATKLLEHPASTIKRGAVTSIGHFCIALSNVITESHTKEGQAALSNMLSTCVPKFITMVRQDSDRQVAMTTLETIQEMLEKIKAPVLEGQGHLEELCACLKEVLLLKTASQDENEADNELDDQQAEHDEMLIENAGDVIPAIAKVIGGEAFAPYFAAFLPELLKRLKRTSTIAEKSFAMGTLAEMVDASGSAASMCVGHLYPVFLSGLKEDDEEVRSNAVYGLGVLAANGGEACAVHYPAILKSLFDLVTRETDKRVADNVCAAVCRMILANLNMVPLTEVSHIL</sequence>
<dbReference type="Proteomes" id="UP000749559">
    <property type="component" value="Unassembled WGS sequence"/>
</dbReference>
<reference evidence="10" key="1">
    <citation type="submission" date="2022-03" db="EMBL/GenBank/DDBJ databases">
        <authorList>
            <person name="Martin C."/>
        </authorList>
    </citation>
    <scope>NUCLEOTIDE SEQUENCE</scope>
</reference>
<keyword evidence="6" id="KW-0653">Protein transport</keyword>
<comment type="subcellular location">
    <subcellularLocation>
        <location evidence="2">Cytoplasm</location>
    </subcellularLocation>
    <subcellularLocation>
        <location evidence="1">Nucleus</location>
    </subcellularLocation>
</comment>
<evidence type="ECO:0000256" key="8">
    <source>
        <dbReference type="SAM" id="Coils"/>
    </source>
</evidence>
<dbReference type="SMART" id="SM00913">
    <property type="entry name" value="IBN_N"/>
    <property type="match status" value="1"/>
</dbReference>
<keyword evidence="5" id="KW-0677">Repeat</keyword>
<dbReference type="Pfam" id="PF03810">
    <property type="entry name" value="IBN_N"/>
    <property type="match status" value="1"/>
</dbReference>
<dbReference type="Pfam" id="PF25780">
    <property type="entry name" value="TPR_IPO5"/>
    <property type="match status" value="1"/>
</dbReference>
<keyword evidence="8" id="KW-0175">Coiled coil</keyword>
<evidence type="ECO:0000313" key="11">
    <source>
        <dbReference type="Proteomes" id="UP000749559"/>
    </source>
</evidence>
<evidence type="ECO:0000259" key="9">
    <source>
        <dbReference type="PROSITE" id="PS50166"/>
    </source>
</evidence>
<dbReference type="PANTHER" id="PTHR10527">
    <property type="entry name" value="IMPORTIN BETA"/>
    <property type="match status" value="1"/>
</dbReference>
<evidence type="ECO:0000256" key="2">
    <source>
        <dbReference type="ARBA" id="ARBA00004496"/>
    </source>
</evidence>
<protein>
    <recommendedName>
        <fullName evidence="9">Importin N-terminal domain-containing protein</fullName>
    </recommendedName>
</protein>
<dbReference type="AlphaFoldDB" id="A0A8S4NGC6"/>
<evidence type="ECO:0000256" key="4">
    <source>
        <dbReference type="ARBA" id="ARBA00022490"/>
    </source>
</evidence>
<keyword evidence="11" id="KW-1185">Reference proteome</keyword>
<keyword evidence="7" id="KW-0539">Nucleus</keyword>
<dbReference type="SUPFAM" id="SSF48371">
    <property type="entry name" value="ARM repeat"/>
    <property type="match status" value="2"/>
</dbReference>
<feature type="domain" description="Importin N-terminal" evidence="9">
    <location>
        <begin position="25"/>
        <end position="93"/>
    </location>
</feature>
<dbReference type="InterPro" id="IPR016024">
    <property type="entry name" value="ARM-type_fold"/>
</dbReference>
<proteinExistence type="predicted"/>
<feature type="coiled-coil region" evidence="8">
    <location>
        <begin position="806"/>
        <end position="833"/>
    </location>
</feature>
<evidence type="ECO:0000256" key="5">
    <source>
        <dbReference type="ARBA" id="ARBA00022737"/>
    </source>
</evidence>
<dbReference type="GO" id="GO:0006606">
    <property type="term" value="P:protein import into nucleus"/>
    <property type="evidence" value="ECO:0007669"/>
    <property type="project" value="InterPro"/>
</dbReference>
<gene>
    <name evidence="10" type="ORF">OFUS_LOCUS7152</name>
</gene>
<dbReference type="Gene3D" id="1.25.10.10">
    <property type="entry name" value="Leucine-rich Repeat Variant"/>
    <property type="match status" value="1"/>
</dbReference>
<evidence type="ECO:0000256" key="6">
    <source>
        <dbReference type="ARBA" id="ARBA00022927"/>
    </source>
</evidence>
<dbReference type="Pfam" id="PF25574">
    <property type="entry name" value="TPR_IMB1"/>
    <property type="match status" value="1"/>
</dbReference>
<comment type="caution">
    <text evidence="10">The sequence shown here is derived from an EMBL/GenBank/DDBJ whole genome shotgun (WGS) entry which is preliminary data.</text>
</comment>
<dbReference type="OrthoDB" id="7862313at2759"/>
<evidence type="ECO:0000313" key="10">
    <source>
        <dbReference type="EMBL" id="CAH1780460.1"/>
    </source>
</evidence>
<dbReference type="InterPro" id="IPR058584">
    <property type="entry name" value="IMB1_TNPO1-like_TPR"/>
</dbReference>
<keyword evidence="4" id="KW-0963">Cytoplasm</keyword>
<evidence type="ECO:0000256" key="1">
    <source>
        <dbReference type="ARBA" id="ARBA00004123"/>
    </source>
</evidence>
<dbReference type="InterPro" id="IPR040122">
    <property type="entry name" value="Importin_beta"/>
</dbReference>
<dbReference type="GO" id="GO:0031267">
    <property type="term" value="F:small GTPase binding"/>
    <property type="evidence" value="ECO:0007669"/>
    <property type="project" value="InterPro"/>
</dbReference>
<dbReference type="GO" id="GO:0005737">
    <property type="term" value="C:cytoplasm"/>
    <property type="evidence" value="ECO:0007669"/>
    <property type="project" value="UniProtKB-SubCell"/>
</dbReference>
<accession>A0A8S4NGC6</accession>
<keyword evidence="3" id="KW-0813">Transport</keyword>
<name>A0A8S4NGC6_OWEFU</name>
<evidence type="ECO:0000256" key="7">
    <source>
        <dbReference type="ARBA" id="ARBA00023242"/>
    </source>
</evidence>
<evidence type="ECO:0000256" key="3">
    <source>
        <dbReference type="ARBA" id="ARBA00022448"/>
    </source>
</evidence>
<dbReference type="InterPro" id="IPR001494">
    <property type="entry name" value="Importin-beta_N"/>
</dbReference>